<gene>
    <name evidence="12" type="primary">CSON012856</name>
</gene>
<comment type="caution">
    <text evidence="8">Lacks conserved residue(s) required for the propagation of feature annotation.</text>
</comment>
<dbReference type="InterPro" id="IPR048528">
    <property type="entry name" value="Lamp2-like_luminal"/>
</dbReference>
<keyword evidence="3 10" id="KW-0732">Signal</keyword>
<sequence length="266" mass="30072">MRANIFIFIAFIFGLLHEISGLQLEGLSTKKPRFTKYSKTTALPSTTSLYRLNNNNGVTCILIRTDALLSITYRDKTREIKEADTYLPDQVKISGVCDEDESRMSMTWKNFTLTLFFAKTPGGERWYLVNSEVRYSTSNPLFEHIDKYGIDVTLVSDKSQLLFPTPVGKSFTCPKETIIPLTGDSSDRSGHTAKLYLREIQMQAFMFKKANVWGPEFECSATGTYRDETAPLFTGLTLAFAVAGVIAGYGIWRYLKIKKFQYGTMA</sequence>
<dbReference type="EMBL" id="UFQT01000062">
    <property type="protein sequence ID" value="SSX19192.1"/>
    <property type="molecule type" value="Genomic_DNA"/>
</dbReference>
<dbReference type="AlphaFoldDB" id="A0A336LM99"/>
<evidence type="ECO:0000256" key="1">
    <source>
        <dbReference type="ARBA" id="ARBA00004530"/>
    </source>
</evidence>
<protein>
    <submittedName>
        <fullName evidence="12">CSON012856 protein</fullName>
    </submittedName>
</protein>
<dbReference type="PANTHER" id="PTHR11506:SF40">
    <property type="entry name" value="LYSOSOME-ASSOCIATED MEMBRANE GLYCOPROTEIN 5"/>
    <property type="match status" value="1"/>
</dbReference>
<feature type="domain" description="Lysosome-associated membrane glycoprotein 2-like luminal" evidence="11">
    <location>
        <begin position="47"/>
        <end position="206"/>
    </location>
</feature>
<dbReference type="PROSITE" id="PS51407">
    <property type="entry name" value="LAMP_3"/>
    <property type="match status" value="1"/>
</dbReference>
<evidence type="ECO:0000256" key="2">
    <source>
        <dbReference type="ARBA" id="ARBA00022692"/>
    </source>
</evidence>
<organism evidence="12">
    <name type="scientific">Culicoides sonorensis</name>
    <name type="common">Biting midge</name>
    <dbReference type="NCBI Taxonomy" id="179676"/>
    <lineage>
        <taxon>Eukaryota</taxon>
        <taxon>Metazoa</taxon>
        <taxon>Ecdysozoa</taxon>
        <taxon>Arthropoda</taxon>
        <taxon>Hexapoda</taxon>
        <taxon>Insecta</taxon>
        <taxon>Pterygota</taxon>
        <taxon>Neoptera</taxon>
        <taxon>Endopterygota</taxon>
        <taxon>Diptera</taxon>
        <taxon>Nematocera</taxon>
        <taxon>Chironomoidea</taxon>
        <taxon>Ceratopogonidae</taxon>
        <taxon>Ceratopogoninae</taxon>
        <taxon>Culicoides</taxon>
        <taxon>Monoculicoides</taxon>
    </lineage>
</organism>
<evidence type="ECO:0000256" key="6">
    <source>
        <dbReference type="ARBA" id="ARBA00023136"/>
    </source>
</evidence>
<reference evidence="12" key="1">
    <citation type="submission" date="2018-07" db="EMBL/GenBank/DDBJ databases">
        <authorList>
            <person name="Quirk P.G."/>
            <person name="Krulwich T.A."/>
        </authorList>
    </citation>
    <scope>NUCLEOTIDE SEQUENCE</scope>
</reference>
<dbReference type="GO" id="GO:0005886">
    <property type="term" value="C:plasma membrane"/>
    <property type="evidence" value="ECO:0007669"/>
    <property type="project" value="TreeGrafter"/>
</dbReference>
<dbReference type="VEuPathDB" id="VectorBase:CSON012856"/>
<evidence type="ECO:0000256" key="9">
    <source>
        <dbReference type="SAM" id="Phobius"/>
    </source>
</evidence>
<keyword evidence="2 8" id="KW-0812">Transmembrane</keyword>
<evidence type="ECO:0000313" key="12">
    <source>
        <dbReference type="EMBL" id="SSX19192.1"/>
    </source>
</evidence>
<proteinExistence type="inferred from homology"/>
<name>A0A336LM99_CULSO</name>
<comment type="subcellular location">
    <subcellularLocation>
        <location evidence="1">Endosome membrane</location>
        <topology evidence="1">Single-pass type I membrane protein</topology>
    </subcellularLocation>
    <subcellularLocation>
        <location evidence="8">Membrane</location>
        <topology evidence="8">Single-pass type I membrane protein</topology>
    </subcellularLocation>
</comment>
<evidence type="ECO:0000259" key="11">
    <source>
        <dbReference type="Pfam" id="PF01299"/>
    </source>
</evidence>
<evidence type="ECO:0000256" key="3">
    <source>
        <dbReference type="ARBA" id="ARBA00022729"/>
    </source>
</evidence>
<dbReference type="Gene3D" id="2.40.160.110">
    <property type="match status" value="1"/>
</dbReference>
<evidence type="ECO:0000256" key="4">
    <source>
        <dbReference type="ARBA" id="ARBA00022753"/>
    </source>
</evidence>
<keyword evidence="6 8" id="KW-0472">Membrane</keyword>
<dbReference type="GO" id="GO:0005765">
    <property type="term" value="C:lysosomal membrane"/>
    <property type="evidence" value="ECO:0007669"/>
    <property type="project" value="TreeGrafter"/>
</dbReference>
<dbReference type="PANTHER" id="PTHR11506">
    <property type="entry name" value="LYSOSOME-ASSOCIATED MEMBRANE GLYCOPROTEIN"/>
    <property type="match status" value="1"/>
</dbReference>
<feature type="signal peptide" evidence="10">
    <location>
        <begin position="1"/>
        <end position="21"/>
    </location>
</feature>
<evidence type="ECO:0000256" key="5">
    <source>
        <dbReference type="ARBA" id="ARBA00022989"/>
    </source>
</evidence>
<evidence type="ECO:0000256" key="10">
    <source>
        <dbReference type="SAM" id="SignalP"/>
    </source>
</evidence>
<dbReference type="GO" id="GO:0072594">
    <property type="term" value="P:establishment of protein localization to organelle"/>
    <property type="evidence" value="ECO:0007669"/>
    <property type="project" value="TreeGrafter"/>
</dbReference>
<dbReference type="GO" id="GO:0031902">
    <property type="term" value="C:late endosome membrane"/>
    <property type="evidence" value="ECO:0007669"/>
    <property type="project" value="TreeGrafter"/>
</dbReference>
<evidence type="ECO:0000256" key="7">
    <source>
        <dbReference type="ARBA" id="ARBA00023180"/>
    </source>
</evidence>
<evidence type="ECO:0000256" key="8">
    <source>
        <dbReference type="PROSITE-ProRule" id="PRU00740"/>
    </source>
</evidence>
<keyword evidence="5 9" id="KW-1133">Transmembrane helix</keyword>
<keyword evidence="4" id="KW-0967">Endosome</keyword>
<keyword evidence="7" id="KW-0325">Glycoprotein</keyword>
<comment type="similarity">
    <text evidence="8">Belongs to the LAMP family.</text>
</comment>
<feature type="transmembrane region" description="Helical" evidence="9">
    <location>
        <begin position="232"/>
        <end position="252"/>
    </location>
</feature>
<accession>A0A336LM99</accession>
<dbReference type="Pfam" id="PF01299">
    <property type="entry name" value="Lamp2-like_luminal"/>
    <property type="match status" value="1"/>
</dbReference>
<dbReference type="InterPro" id="IPR002000">
    <property type="entry name" value="Lysosome-assoc_membr_glycop"/>
</dbReference>
<feature type="chain" id="PRO_5016317426" evidence="10">
    <location>
        <begin position="22"/>
        <end position="266"/>
    </location>
</feature>